<sequence length="200" mass="22564">MSSPRDVFVNCAFDPQFQPLFYGIVFAIVRSGFRARCAMEADDALESRFAKIQRIIAECRYSIHDISRTEVDGDPPLPRFNMPLELGVFIGAKRYGGPRHSEKRALILDTVPYRYQRFISDIAGQDIQYHNGNIVEAITKTASWLRNKSRRTTVPGGAAIATEYAEFQAALPTILHGLGLQEHEVTFSDYLALIESYITE</sequence>
<name>A0ABR5DYN7_9HYPH</name>
<evidence type="ECO:0000313" key="2">
    <source>
        <dbReference type="Proteomes" id="UP000033519"/>
    </source>
</evidence>
<protein>
    <submittedName>
        <fullName evidence="1">Uncharacterized protein</fullName>
    </submittedName>
</protein>
<dbReference type="Proteomes" id="UP000033519">
    <property type="component" value="Unassembled WGS sequence"/>
</dbReference>
<comment type="caution">
    <text evidence="1">The sequence shown here is derived from an EMBL/GenBank/DDBJ whole genome shotgun (WGS) entry which is preliminary data.</text>
</comment>
<accession>A0ABR5DYN7</accession>
<organism evidence="1 2">
    <name type="scientific">Devosia psychrophila</name>
    <dbReference type="NCBI Taxonomy" id="728005"/>
    <lineage>
        <taxon>Bacteria</taxon>
        <taxon>Pseudomonadati</taxon>
        <taxon>Pseudomonadota</taxon>
        <taxon>Alphaproteobacteria</taxon>
        <taxon>Hyphomicrobiales</taxon>
        <taxon>Devosiaceae</taxon>
        <taxon>Devosia</taxon>
    </lineage>
</organism>
<dbReference type="EMBL" id="LAPV01000093">
    <property type="protein sequence ID" value="KKC33165.1"/>
    <property type="molecule type" value="Genomic_DNA"/>
</dbReference>
<gene>
    <name evidence="1" type="ORF">WH91_08895</name>
</gene>
<reference evidence="1 2" key="1">
    <citation type="submission" date="2015-03" db="EMBL/GenBank/DDBJ databases">
        <authorList>
            <person name="Lepp D."/>
            <person name="Hassan Y.I."/>
            <person name="Li X.-Z."/>
            <person name="Zhou T."/>
        </authorList>
    </citation>
    <scope>NUCLEOTIDE SEQUENCE [LARGE SCALE GENOMIC DNA]</scope>
    <source>
        <strain evidence="1 2">Cr7-05</strain>
    </source>
</reference>
<evidence type="ECO:0000313" key="1">
    <source>
        <dbReference type="EMBL" id="KKC33165.1"/>
    </source>
</evidence>
<keyword evidence="2" id="KW-1185">Reference proteome</keyword>
<proteinExistence type="predicted"/>